<name>I3T362_LOTJA</name>
<dbReference type="PANTHER" id="PTHR33782:SF5">
    <property type="entry name" value="MEDIATOR OF RNA POLYMERASE II TRANSCRIPTION SUBUNIT"/>
    <property type="match status" value="1"/>
</dbReference>
<dbReference type="OrthoDB" id="672819at2759"/>
<dbReference type="PANTHER" id="PTHR33782">
    <property type="entry name" value="OS01G0121600 PROTEIN"/>
    <property type="match status" value="1"/>
</dbReference>
<proteinExistence type="evidence at transcript level"/>
<dbReference type="KEGG" id="lja:130721154"/>
<sequence length="145" mass="16103">MQSISLIKSSPIPFLSNKPAAVSSNGRKSSYVMASSRREAENFGGRLVDESMIILRKRIHEMSMIEKNYEAPSDWMDWEKRYYTSYDSFICEAMGVLQTQLMNTRPSVALGAIALIALSVPTSSAVVLHHLVELANNVLAGIHLN</sequence>
<dbReference type="EMBL" id="BT147160">
    <property type="protein sequence ID" value="AFK46954.1"/>
    <property type="molecule type" value="mRNA"/>
</dbReference>
<protein>
    <submittedName>
        <fullName evidence="1">Uncharacterized protein</fullName>
    </submittedName>
</protein>
<dbReference type="GeneID" id="130721154"/>
<accession>I3T362</accession>
<reference evidence="1" key="1">
    <citation type="submission" date="2012-05" db="EMBL/GenBank/DDBJ databases">
        <authorList>
            <person name="Krishnakumar V."/>
            <person name="Cheung F."/>
            <person name="Xiao Y."/>
            <person name="Chan A."/>
            <person name="Moskal W.A."/>
            <person name="Town C.D."/>
        </authorList>
    </citation>
    <scope>NUCLEOTIDE SEQUENCE</scope>
</reference>
<organism evidence="1">
    <name type="scientific">Lotus japonicus</name>
    <name type="common">Lotus corniculatus var. japonicus</name>
    <dbReference type="NCBI Taxonomy" id="34305"/>
    <lineage>
        <taxon>Eukaryota</taxon>
        <taxon>Viridiplantae</taxon>
        <taxon>Streptophyta</taxon>
        <taxon>Embryophyta</taxon>
        <taxon>Tracheophyta</taxon>
        <taxon>Spermatophyta</taxon>
        <taxon>Magnoliopsida</taxon>
        <taxon>eudicotyledons</taxon>
        <taxon>Gunneridae</taxon>
        <taxon>Pentapetalae</taxon>
        <taxon>rosids</taxon>
        <taxon>fabids</taxon>
        <taxon>Fabales</taxon>
        <taxon>Fabaceae</taxon>
        <taxon>Papilionoideae</taxon>
        <taxon>50 kb inversion clade</taxon>
        <taxon>NPAAA clade</taxon>
        <taxon>Hologalegina</taxon>
        <taxon>robinioid clade</taxon>
        <taxon>Loteae</taxon>
        <taxon>Lotus</taxon>
    </lineage>
</organism>
<evidence type="ECO:0000313" key="1">
    <source>
        <dbReference type="EMBL" id="AFK46954.1"/>
    </source>
</evidence>
<dbReference type="OMA" id="EFICQIL"/>
<dbReference type="RefSeq" id="XP_057427879.1">
    <property type="nucleotide sequence ID" value="XM_057571896.1"/>
</dbReference>
<dbReference type="AlphaFoldDB" id="I3T362"/>